<dbReference type="EMBL" id="BMRG01000003">
    <property type="protein sequence ID" value="GGP45843.1"/>
    <property type="molecule type" value="Genomic_DNA"/>
</dbReference>
<comment type="caution">
    <text evidence="1">The sequence shown here is derived from an EMBL/GenBank/DDBJ whole genome shotgun (WGS) entry which is preliminary data.</text>
</comment>
<evidence type="ECO:0008006" key="3">
    <source>
        <dbReference type="Google" id="ProtNLM"/>
    </source>
</evidence>
<reference evidence="1" key="1">
    <citation type="journal article" date="2014" name="Int. J. Syst. Evol. Microbiol.">
        <title>Complete genome sequence of Corynebacterium casei LMG S-19264T (=DSM 44701T), isolated from a smear-ripened cheese.</title>
        <authorList>
            <consortium name="US DOE Joint Genome Institute (JGI-PGF)"/>
            <person name="Walter F."/>
            <person name="Albersmeier A."/>
            <person name="Kalinowski J."/>
            <person name="Ruckert C."/>
        </authorList>
    </citation>
    <scope>NUCLEOTIDE SEQUENCE</scope>
    <source>
        <strain evidence="1">JCM 3313</strain>
    </source>
</reference>
<evidence type="ECO:0000313" key="2">
    <source>
        <dbReference type="Proteomes" id="UP000639606"/>
    </source>
</evidence>
<name>A0A918AJR9_9PSEU</name>
<dbReference type="RefSeq" id="WP_189222633.1">
    <property type="nucleotide sequence ID" value="NZ_BMRG01000003.1"/>
</dbReference>
<protein>
    <recommendedName>
        <fullName evidence="3">IrrE N-terminal-like domain-containing protein</fullName>
    </recommendedName>
</protein>
<gene>
    <name evidence="1" type="ORF">GCM10010185_16820</name>
</gene>
<keyword evidence="2" id="KW-1185">Reference proteome</keyword>
<evidence type="ECO:0000313" key="1">
    <source>
        <dbReference type="EMBL" id="GGP45843.1"/>
    </source>
</evidence>
<accession>A0A918AJR9</accession>
<reference evidence="1" key="2">
    <citation type="submission" date="2020-09" db="EMBL/GenBank/DDBJ databases">
        <authorList>
            <person name="Sun Q."/>
            <person name="Ohkuma M."/>
        </authorList>
    </citation>
    <scope>NUCLEOTIDE SEQUENCE</scope>
    <source>
        <strain evidence="1">JCM 3313</strain>
    </source>
</reference>
<dbReference type="Proteomes" id="UP000639606">
    <property type="component" value="Unassembled WGS sequence"/>
</dbReference>
<sequence>MTEQRRSSLRSLRKRIDRELDELEWPTPFDIGALLDRIAARRGKPISLFPAELPADGPGGLVIERRDDLVIVFDDRLPMLQQEHIIMHEVAHVLFGHRGTTLDDLGSADELSELDPDVVESAQRFARRHGYSQLEETEAEVAAALMWLRIGASRSMIAPRVRPPEIAEADERFRAALTTARTR</sequence>
<proteinExistence type="predicted"/>
<dbReference type="AlphaFoldDB" id="A0A918AJR9"/>
<organism evidence="1 2">
    <name type="scientific">Saccharothrix coeruleofusca</name>
    <dbReference type="NCBI Taxonomy" id="33919"/>
    <lineage>
        <taxon>Bacteria</taxon>
        <taxon>Bacillati</taxon>
        <taxon>Actinomycetota</taxon>
        <taxon>Actinomycetes</taxon>
        <taxon>Pseudonocardiales</taxon>
        <taxon>Pseudonocardiaceae</taxon>
        <taxon>Saccharothrix</taxon>
    </lineage>
</organism>